<evidence type="ECO:0000313" key="2">
    <source>
        <dbReference type="Proteomes" id="UP001291309"/>
    </source>
</evidence>
<dbReference type="EMBL" id="JAXIVS010000010">
    <property type="protein sequence ID" value="MDY7230184.1"/>
    <property type="molecule type" value="Genomic_DNA"/>
</dbReference>
<name>A0ABU5HAR8_9BACT</name>
<organism evidence="1 2">
    <name type="scientific">Hyalangium rubrum</name>
    <dbReference type="NCBI Taxonomy" id="3103134"/>
    <lineage>
        <taxon>Bacteria</taxon>
        <taxon>Pseudomonadati</taxon>
        <taxon>Myxococcota</taxon>
        <taxon>Myxococcia</taxon>
        <taxon>Myxococcales</taxon>
        <taxon>Cystobacterineae</taxon>
        <taxon>Archangiaceae</taxon>
        <taxon>Hyalangium</taxon>
    </lineage>
</organism>
<accession>A0ABU5HAR8</accession>
<sequence length="171" mass="19176">MLTDSQRLALVDDLVRPVWETLRPGGRDLVWQYVLTDPIPSSWPVRDGVLVFYAYARALNLAQLTSGELRGPVWARIRHVLDSGESRLELLRQVIEPGPRHGVRPLTGPELEILQARPLTLLGSPLSKEGERQLAAYFRLQLSLGNVPPEVVAAHAAFFQWISRAQREGDV</sequence>
<comment type="caution">
    <text evidence="1">The sequence shown here is derived from an EMBL/GenBank/DDBJ whole genome shotgun (WGS) entry which is preliminary data.</text>
</comment>
<keyword evidence="2" id="KW-1185">Reference proteome</keyword>
<dbReference type="RefSeq" id="WP_321548906.1">
    <property type="nucleotide sequence ID" value="NZ_JAXIVS010000010.1"/>
</dbReference>
<evidence type="ECO:0000313" key="1">
    <source>
        <dbReference type="EMBL" id="MDY7230184.1"/>
    </source>
</evidence>
<reference evidence="1 2" key="1">
    <citation type="submission" date="2023-12" db="EMBL/GenBank/DDBJ databases">
        <title>the genome sequence of Hyalangium sp. s54d21.</title>
        <authorList>
            <person name="Zhang X."/>
        </authorList>
    </citation>
    <scope>NUCLEOTIDE SEQUENCE [LARGE SCALE GENOMIC DNA]</scope>
    <source>
        <strain evidence="2">s54d21</strain>
    </source>
</reference>
<protein>
    <submittedName>
        <fullName evidence="1">Uncharacterized protein</fullName>
    </submittedName>
</protein>
<proteinExistence type="predicted"/>
<dbReference type="Proteomes" id="UP001291309">
    <property type="component" value="Unassembled WGS sequence"/>
</dbReference>
<gene>
    <name evidence="1" type="ORF">SYV04_27560</name>
</gene>